<evidence type="ECO:0000313" key="2">
    <source>
        <dbReference type="Proteomes" id="UP001183682"/>
    </source>
</evidence>
<dbReference type="AlphaFoldDB" id="A0AAE4L2M3"/>
<dbReference type="EMBL" id="JARPZN010000035">
    <property type="protein sequence ID" value="MDT2692150.1"/>
    <property type="molecule type" value="Genomic_DNA"/>
</dbReference>
<dbReference type="Proteomes" id="UP001183682">
    <property type="component" value="Unassembled WGS sequence"/>
</dbReference>
<proteinExistence type="predicted"/>
<accession>A0AAE4L2M3</accession>
<protein>
    <submittedName>
        <fullName evidence="1">Uncharacterized protein</fullName>
    </submittedName>
</protein>
<reference evidence="1" key="1">
    <citation type="submission" date="2023-03" db="EMBL/GenBank/DDBJ databases">
        <authorList>
            <person name="Shen W."/>
            <person name="Cai J."/>
        </authorList>
    </citation>
    <scope>NUCLEOTIDE SEQUENCE</scope>
    <source>
        <strain evidence="1">K69-2</strain>
    </source>
</reference>
<gene>
    <name evidence="1" type="ORF">P7E30_18490</name>
</gene>
<dbReference type="RefSeq" id="WP_172461410.1">
    <property type="nucleotide sequence ID" value="NZ_JARPZS010000025.1"/>
</dbReference>
<name>A0AAE4L2M3_ENTGA</name>
<evidence type="ECO:0000313" key="1">
    <source>
        <dbReference type="EMBL" id="MDT2692150.1"/>
    </source>
</evidence>
<comment type="caution">
    <text evidence="1">The sequence shown here is derived from an EMBL/GenBank/DDBJ whole genome shotgun (WGS) entry which is preliminary data.</text>
</comment>
<organism evidence="1 2">
    <name type="scientific">Enterococcus gallinarum</name>
    <dbReference type="NCBI Taxonomy" id="1353"/>
    <lineage>
        <taxon>Bacteria</taxon>
        <taxon>Bacillati</taxon>
        <taxon>Bacillota</taxon>
        <taxon>Bacilli</taxon>
        <taxon>Lactobacillales</taxon>
        <taxon>Enterococcaceae</taxon>
        <taxon>Enterococcus</taxon>
    </lineage>
</organism>
<sequence length="50" mass="6123">MIDMENENCFANWLWVDWFSKKIRMTPIFLLKVEKVKVLFTRDLVKEGME</sequence>